<comment type="caution">
    <text evidence="3">The sequence shown here is derived from an EMBL/GenBank/DDBJ whole genome shotgun (WGS) entry which is preliminary data.</text>
</comment>
<evidence type="ECO:0000256" key="2">
    <source>
        <dbReference type="SAM" id="MobiDB-lite"/>
    </source>
</evidence>
<keyword evidence="4" id="KW-1185">Reference proteome</keyword>
<dbReference type="Proteomes" id="UP001352263">
    <property type="component" value="Unassembled WGS sequence"/>
</dbReference>
<name>A0ABU6JCS0_9BURK</name>
<gene>
    <name evidence="3" type="ORF">RY831_19965</name>
</gene>
<evidence type="ECO:0008006" key="5">
    <source>
        <dbReference type="Google" id="ProtNLM"/>
    </source>
</evidence>
<protein>
    <recommendedName>
        <fullName evidence="5">DUF4398 domain-containing protein</fullName>
    </recommendedName>
</protein>
<feature type="region of interest" description="Disordered" evidence="2">
    <location>
        <begin position="115"/>
        <end position="243"/>
    </location>
</feature>
<reference evidence="3 4" key="1">
    <citation type="submission" date="2023-10" db="EMBL/GenBank/DDBJ databases">
        <title>Noviherbaspirillum sp. CPCC 100848 genome assembly.</title>
        <authorList>
            <person name="Li X.Y."/>
            <person name="Fang X.M."/>
        </authorList>
    </citation>
    <scope>NUCLEOTIDE SEQUENCE [LARGE SCALE GENOMIC DNA]</scope>
    <source>
        <strain evidence="3 4">CPCC 100848</strain>
    </source>
</reference>
<feature type="coiled-coil region" evidence="1">
    <location>
        <begin position="46"/>
        <end position="104"/>
    </location>
</feature>
<proteinExistence type="predicted"/>
<sequence length="243" mass="26543">MLAAVLVIGGVSAAAAQNTRVQGAQSQTVDIGAVARRYPSGSIKTAEQAERALDEAALERDAVQARHAQEEQRCNPKFFSSSCIEDANEARREALRSLRAVEVDANKVIRQAKVTSREEALAAKREKEGASREERDAAAREAASGAPIHGASQTDGAAPEPTSKPLPSAKPRAVDRVAEHEEKMRLLREKEAAEADKRAKNIASYERKVQESEARQREVARRKEEKARKLEEKKQRAAESAAK</sequence>
<organism evidence="3 4">
    <name type="scientific">Noviherbaspirillum album</name>
    <dbReference type="NCBI Taxonomy" id="3080276"/>
    <lineage>
        <taxon>Bacteria</taxon>
        <taxon>Pseudomonadati</taxon>
        <taxon>Pseudomonadota</taxon>
        <taxon>Betaproteobacteria</taxon>
        <taxon>Burkholderiales</taxon>
        <taxon>Oxalobacteraceae</taxon>
        <taxon>Noviherbaspirillum</taxon>
    </lineage>
</organism>
<keyword evidence="1" id="KW-0175">Coiled coil</keyword>
<accession>A0ABU6JCS0</accession>
<feature type="compositionally biased region" description="Basic and acidic residues" evidence="2">
    <location>
        <begin position="115"/>
        <end position="139"/>
    </location>
</feature>
<evidence type="ECO:0000313" key="3">
    <source>
        <dbReference type="EMBL" id="MEC4721445.1"/>
    </source>
</evidence>
<feature type="compositionally biased region" description="Basic and acidic residues" evidence="2">
    <location>
        <begin position="172"/>
        <end position="243"/>
    </location>
</feature>
<evidence type="ECO:0000256" key="1">
    <source>
        <dbReference type="SAM" id="Coils"/>
    </source>
</evidence>
<evidence type="ECO:0000313" key="4">
    <source>
        <dbReference type="Proteomes" id="UP001352263"/>
    </source>
</evidence>
<dbReference type="EMBL" id="JAWIIV010000018">
    <property type="protein sequence ID" value="MEC4721445.1"/>
    <property type="molecule type" value="Genomic_DNA"/>
</dbReference>